<name>A0A7X8TQ78_9VIBR</name>
<evidence type="ECO:0000313" key="5">
    <source>
        <dbReference type="EMBL" id="NLS12927.1"/>
    </source>
</evidence>
<evidence type="ECO:0000313" key="6">
    <source>
        <dbReference type="Proteomes" id="UP000535589"/>
    </source>
</evidence>
<accession>A0A7X8TQ78</accession>
<keyword evidence="2" id="KW-0805">Transcription regulation</keyword>
<gene>
    <name evidence="5" type="ORF">HGP28_08495</name>
</gene>
<dbReference type="AlphaFoldDB" id="A0A7X8TQ78"/>
<keyword evidence="6" id="KW-1185">Reference proteome</keyword>
<comment type="similarity">
    <text evidence="1 4">Belongs to the UPF0251 family.</text>
</comment>
<dbReference type="SUPFAM" id="SSF88659">
    <property type="entry name" value="Sigma3 and sigma4 domains of RNA polymerase sigma factors"/>
    <property type="match status" value="1"/>
</dbReference>
<reference evidence="5 6" key="1">
    <citation type="submission" date="2020-04" db="EMBL/GenBank/DDBJ databases">
        <title>Vibrio sp. SM6, a novel species isolated from seawater.</title>
        <authorList>
            <person name="Wang X."/>
        </authorList>
    </citation>
    <scope>NUCLEOTIDE SEQUENCE [LARGE SCALE GENOMIC DNA]</scope>
    <source>
        <strain evidence="5 6">SM6</strain>
    </source>
</reference>
<protein>
    <recommendedName>
        <fullName evidence="4">UPF0251 protein HGP28_08495</fullName>
    </recommendedName>
</protein>
<dbReference type="Gene3D" id="1.10.10.2690">
    <property type="match status" value="1"/>
</dbReference>
<dbReference type="RefSeq" id="WP_168836025.1">
    <property type="nucleotide sequence ID" value="NZ_JABAIK010000007.1"/>
</dbReference>
<proteinExistence type="inferred from homology"/>
<dbReference type="InterPro" id="IPR002852">
    <property type="entry name" value="UPF0251"/>
</dbReference>
<dbReference type="PANTHER" id="PTHR37478:SF2">
    <property type="entry name" value="UPF0251 PROTEIN TK0562"/>
    <property type="match status" value="1"/>
</dbReference>
<sequence length="93" mass="10041">MVRPKIERRICGSAAYSCFKPNGVALGQLAKVTITREELEALRLADVMGLSQQQAADEMGVSRQTFGNAVKQARGKVANALVHGHALVFSDKE</sequence>
<dbReference type="Proteomes" id="UP000535589">
    <property type="component" value="Unassembled WGS sequence"/>
</dbReference>
<dbReference type="HAMAP" id="MF_00674">
    <property type="entry name" value="UPF0251"/>
    <property type="match status" value="1"/>
</dbReference>
<evidence type="ECO:0000256" key="4">
    <source>
        <dbReference type="HAMAP-Rule" id="MF_00674"/>
    </source>
</evidence>
<evidence type="ECO:0000256" key="3">
    <source>
        <dbReference type="ARBA" id="ARBA00023163"/>
    </source>
</evidence>
<dbReference type="InterPro" id="IPR053721">
    <property type="entry name" value="Fimbrial_Adhesin_Reg"/>
</dbReference>
<evidence type="ECO:0000256" key="2">
    <source>
        <dbReference type="ARBA" id="ARBA00023015"/>
    </source>
</evidence>
<dbReference type="PANTHER" id="PTHR37478">
    <property type="match status" value="1"/>
</dbReference>
<dbReference type="InterPro" id="IPR013324">
    <property type="entry name" value="RNA_pol_sigma_r3/r4-like"/>
</dbReference>
<keyword evidence="3" id="KW-0804">Transcription</keyword>
<comment type="caution">
    <text evidence="5">The sequence shown here is derived from an EMBL/GenBank/DDBJ whole genome shotgun (WGS) entry which is preliminary data.</text>
</comment>
<dbReference type="EMBL" id="JABAIK010000007">
    <property type="protein sequence ID" value="NLS12927.1"/>
    <property type="molecule type" value="Genomic_DNA"/>
</dbReference>
<dbReference type="Pfam" id="PF02001">
    <property type="entry name" value="DUF134"/>
    <property type="match status" value="1"/>
</dbReference>
<evidence type="ECO:0000256" key="1">
    <source>
        <dbReference type="ARBA" id="ARBA00009350"/>
    </source>
</evidence>
<organism evidence="5 6">
    <name type="scientific">Vibrio agarilyticus</name>
    <dbReference type="NCBI Taxonomy" id="2726741"/>
    <lineage>
        <taxon>Bacteria</taxon>
        <taxon>Pseudomonadati</taxon>
        <taxon>Pseudomonadota</taxon>
        <taxon>Gammaproteobacteria</taxon>
        <taxon>Vibrionales</taxon>
        <taxon>Vibrionaceae</taxon>
        <taxon>Vibrio</taxon>
    </lineage>
</organism>